<evidence type="ECO:0000313" key="2">
    <source>
        <dbReference type="Proteomes" id="UP000255167"/>
    </source>
</evidence>
<dbReference type="EMBL" id="UGNC01000005">
    <property type="protein sequence ID" value="STW48756.1"/>
    <property type="molecule type" value="Genomic_DNA"/>
</dbReference>
<gene>
    <name evidence="1" type="ORF">NCTC9617_05365</name>
</gene>
<proteinExistence type="predicted"/>
<dbReference type="Proteomes" id="UP000255167">
    <property type="component" value="Unassembled WGS sequence"/>
</dbReference>
<organism evidence="1 2">
    <name type="scientific">Klebsiella pneumoniae</name>
    <dbReference type="NCBI Taxonomy" id="573"/>
    <lineage>
        <taxon>Bacteria</taxon>
        <taxon>Pseudomonadati</taxon>
        <taxon>Pseudomonadota</taxon>
        <taxon>Gammaproteobacteria</taxon>
        <taxon>Enterobacterales</taxon>
        <taxon>Enterobacteriaceae</taxon>
        <taxon>Klebsiella/Raoultella group</taxon>
        <taxon>Klebsiella</taxon>
        <taxon>Klebsiella pneumoniae complex</taxon>
    </lineage>
</organism>
<accession>A0A378FVV7</accession>
<dbReference type="AlphaFoldDB" id="A0A378FVV7"/>
<reference evidence="1 2" key="1">
    <citation type="submission" date="2018-06" db="EMBL/GenBank/DDBJ databases">
        <authorList>
            <consortium name="Pathogen Informatics"/>
            <person name="Doyle S."/>
        </authorList>
    </citation>
    <scope>NUCLEOTIDE SEQUENCE [LARGE SCALE GENOMIC DNA]</scope>
    <source>
        <strain evidence="1 2">NCTC9617</strain>
    </source>
</reference>
<protein>
    <submittedName>
        <fullName evidence="1">Uncharacterized protein</fullName>
    </submittedName>
</protein>
<name>A0A378FVV7_KLEPN</name>
<sequence length="82" mass="8973">MQQRIEPGFFLHVSKNFFPQQAAVQRAVGGNHLWSKVADNGLERRGTGLDHLTGDNIGIDNLNPKLREGVGDRTFTAADPAC</sequence>
<evidence type="ECO:0000313" key="1">
    <source>
        <dbReference type="EMBL" id="STW48756.1"/>
    </source>
</evidence>